<reference evidence="1 2" key="2">
    <citation type="journal article" date="2011" name="Stand. Genomic Sci.">
        <title>Complete genome sequence of Calditerrivibrio nitroreducens type strain (Yu37-1).</title>
        <authorList>
            <person name="Pitluck S."/>
            <person name="Sikorski J."/>
            <person name="Zeytun A."/>
            <person name="Lapidus A."/>
            <person name="Nolan M."/>
            <person name="Lucas S."/>
            <person name="Hammon N."/>
            <person name="Deshpande S."/>
            <person name="Cheng J.F."/>
            <person name="Tapia R."/>
            <person name="Han C."/>
            <person name="Goodwin L."/>
            <person name="Liolios K."/>
            <person name="Pagani I."/>
            <person name="Ivanova N."/>
            <person name="Mavromatis K."/>
            <person name="Pati A."/>
            <person name="Chen A."/>
            <person name="Palaniappan K."/>
            <person name="Hauser L."/>
            <person name="Chang Y.J."/>
            <person name="Jeffries C.D."/>
            <person name="Detter J.C."/>
            <person name="Brambilla E."/>
            <person name="Djao O.D."/>
            <person name="Rohde M."/>
            <person name="Spring S."/>
            <person name="Goker M."/>
            <person name="Woyke T."/>
            <person name="Bristow J."/>
            <person name="Eisen J.A."/>
            <person name="Markowitz V."/>
            <person name="Hugenholtz P."/>
            <person name="Kyrpides N.C."/>
            <person name="Klenk H.P."/>
            <person name="Land M."/>
        </authorList>
    </citation>
    <scope>NUCLEOTIDE SEQUENCE [LARGE SCALE GENOMIC DNA]</scope>
    <source>
        <strain evidence="2">DSM 19672 / NBRC 101217 / Yu37-1</strain>
    </source>
</reference>
<protein>
    <recommendedName>
        <fullName evidence="3">DUF169 domain-containing protein</fullName>
    </recommendedName>
</protein>
<name>E4TJU2_CALNY</name>
<dbReference type="OrthoDB" id="9777728at2"/>
<dbReference type="Proteomes" id="UP000007039">
    <property type="component" value="Chromosome"/>
</dbReference>
<gene>
    <name evidence="1" type="ordered locus">Calni_1380</name>
</gene>
<dbReference type="AlphaFoldDB" id="E4TJU2"/>
<dbReference type="STRING" id="768670.Calni_1380"/>
<dbReference type="PANTHER" id="PTHR37954">
    <property type="entry name" value="BLL4979 PROTEIN"/>
    <property type="match status" value="1"/>
</dbReference>
<sequence>MFEKLISTLNKTIIPQTSPVAVKIIKEALELPKIKVTNKKMTICQQIAYSRYYGWSTLATKENSFCVLGASCTGLIKTPDRVLNGEVNCSIYQKDLNAAQKMQASMPRIDYGTVQVLTYPITRPLEGVKPDIIVLYTNSAQAMRFIQAFLYKDGGEFTFKTSGDAGVCSRGVAEVYNTSKPNIEIPCLGDRRFAMAQDYEIIVSFPFDYIDELVEGLEATHKSGIRYPIPFQLPEICDLPHDYITDNKDL</sequence>
<dbReference type="InterPro" id="IPR003748">
    <property type="entry name" value="DUF169"/>
</dbReference>
<evidence type="ECO:0000313" key="2">
    <source>
        <dbReference type="Proteomes" id="UP000007039"/>
    </source>
</evidence>
<evidence type="ECO:0000313" key="1">
    <source>
        <dbReference type="EMBL" id="ADR19288.1"/>
    </source>
</evidence>
<reference key="1">
    <citation type="submission" date="2010-11" db="EMBL/GenBank/DDBJ databases">
        <title>The complete genome of chromosome of Calditerrivibrio nitroreducens DSM 19672.</title>
        <authorList>
            <consortium name="US DOE Joint Genome Institute (JGI-PGF)"/>
            <person name="Lucas S."/>
            <person name="Copeland A."/>
            <person name="Lapidus A."/>
            <person name="Bruce D."/>
            <person name="Goodwin L."/>
            <person name="Pitluck S."/>
            <person name="Kyrpides N."/>
            <person name="Mavromatis K."/>
            <person name="Ivanova N."/>
            <person name="Mikhailova N."/>
            <person name="Zeytun A."/>
            <person name="Brettin T."/>
            <person name="Detter J.C."/>
            <person name="Tapia R."/>
            <person name="Han C."/>
            <person name="Land M."/>
            <person name="Hauser L."/>
            <person name="Markowitz V."/>
            <person name="Cheng J.-F."/>
            <person name="Hugenholtz P."/>
            <person name="Woyke T."/>
            <person name="Wu D."/>
            <person name="Spring S."/>
            <person name="Schroeder M."/>
            <person name="Brambilla E."/>
            <person name="Klenk H.-P."/>
            <person name="Eisen J.A."/>
        </authorList>
    </citation>
    <scope>NUCLEOTIDE SEQUENCE [LARGE SCALE GENOMIC DNA]</scope>
    <source>
        <strain>DSM 19672</strain>
    </source>
</reference>
<dbReference type="EMBL" id="CP002347">
    <property type="protein sequence ID" value="ADR19288.1"/>
    <property type="molecule type" value="Genomic_DNA"/>
</dbReference>
<dbReference type="KEGG" id="cni:Calni_1380"/>
<dbReference type="RefSeq" id="WP_013451500.1">
    <property type="nucleotide sequence ID" value="NC_014758.1"/>
</dbReference>
<evidence type="ECO:0008006" key="3">
    <source>
        <dbReference type="Google" id="ProtNLM"/>
    </source>
</evidence>
<dbReference type="eggNOG" id="COG2043">
    <property type="taxonomic scope" value="Bacteria"/>
</dbReference>
<keyword evidence="2" id="KW-1185">Reference proteome</keyword>
<accession>E4TJU2</accession>
<dbReference type="PANTHER" id="PTHR37954:SF3">
    <property type="entry name" value="DUF169 DOMAIN-CONTAINING PROTEIN"/>
    <property type="match status" value="1"/>
</dbReference>
<dbReference type="HOGENOM" id="CLU_074324_0_0_0"/>
<proteinExistence type="predicted"/>
<organism evidence="1 2">
    <name type="scientific">Calditerrivibrio nitroreducens (strain DSM 19672 / NBRC 101217 / Yu37-1)</name>
    <dbReference type="NCBI Taxonomy" id="768670"/>
    <lineage>
        <taxon>Bacteria</taxon>
        <taxon>Pseudomonadati</taxon>
        <taxon>Deferribacterota</taxon>
        <taxon>Deferribacteres</taxon>
        <taxon>Deferribacterales</taxon>
        <taxon>Calditerrivibrionaceae</taxon>
    </lineage>
</organism>
<dbReference type="Pfam" id="PF02596">
    <property type="entry name" value="DUF169"/>
    <property type="match status" value="1"/>
</dbReference>